<keyword evidence="2" id="KW-0732">Signal</keyword>
<organism evidence="3 4">
    <name type="scientific">Luedemannella flava</name>
    <dbReference type="NCBI Taxonomy" id="349316"/>
    <lineage>
        <taxon>Bacteria</taxon>
        <taxon>Bacillati</taxon>
        <taxon>Actinomycetota</taxon>
        <taxon>Actinomycetes</taxon>
        <taxon>Micromonosporales</taxon>
        <taxon>Micromonosporaceae</taxon>
        <taxon>Luedemannella</taxon>
    </lineage>
</organism>
<evidence type="ECO:0008006" key="5">
    <source>
        <dbReference type="Google" id="ProtNLM"/>
    </source>
</evidence>
<feature type="chain" id="PRO_5045313844" description="Beta propeller domain-containing protein" evidence="2">
    <location>
        <begin position="23"/>
        <end position="665"/>
    </location>
</feature>
<dbReference type="InterPro" id="IPR019198">
    <property type="entry name" value="Beta_propeller_containing"/>
</dbReference>
<proteinExistence type="predicted"/>
<dbReference type="Pfam" id="PF09826">
    <property type="entry name" value="Beta_propel"/>
    <property type="match status" value="1"/>
</dbReference>
<feature type="compositionally biased region" description="Low complexity" evidence="1">
    <location>
        <begin position="95"/>
        <end position="112"/>
    </location>
</feature>
<dbReference type="RefSeq" id="WP_344132075.1">
    <property type="nucleotide sequence ID" value="NZ_BAAALT010000092.1"/>
</dbReference>
<dbReference type="EMBL" id="BAAALT010000092">
    <property type="protein sequence ID" value="GAA1808345.1"/>
    <property type="molecule type" value="Genomic_DNA"/>
</dbReference>
<keyword evidence="4" id="KW-1185">Reference proteome</keyword>
<sequence>MTRTPSRTVRLGLILAALSVTVAGCTGPGPLDAPGPSAPAPRVAPAGPYQLVAFDTCAELLGDLRKAARESATLNGGWPGARLWGGAENAMADGAAAKAPGGAGEAAAGHSGTNNQESGVEEPDTVKTDGRRIVTIRRGVLQVVDTATRSVTGRLDLAGAAGTWATRPGYESIKWMATDLLLSGNRALVLSSDAGLDENAGATKRARPTWGAVSALLVDLSGTPRLISSFRIDGHLVDARQVGTTARLVVGSAMRIEMPYRENQTDKQRIAAYQKLIDKAPVEQWLPRFEITTGGATERGHVECDEVRRPTTYSGVQTLTVASFDLTADSLGRGDPVALLADGQTVYGTANSLYVATDERWRFVRPVDDVIRPNAGSDKVKPGTTIYRFDTSQRVPVFEGGGRVPGYLLNQYAMSEWEGTLRVATTTGDTWWGGGTPPKSESAVYALRLGEGQLKLVGHVGGLGKGERIYGVRFAGAIGYVVTFRQTDPLYTVDLTDPTKPRVRGELKVDGYSAYLHPLDDKRLLGVGQDVRDNRTRGAQVAVFDVSDLDNPRRVSRLTLPDTYTDAEYDPHAFLYWAATGTVVLPQYAWSDMGQPLASATVLKVTGTDVAVVTTLKHPAPANDAWTGKITRSMVIDGVLWTLSEAGLQANDLTRLDKLAWLPLS</sequence>
<protein>
    <recommendedName>
        <fullName evidence="5">Beta propeller domain-containing protein</fullName>
    </recommendedName>
</protein>
<feature type="region of interest" description="Disordered" evidence="1">
    <location>
        <begin position="95"/>
        <end position="129"/>
    </location>
</feature>
<evidence type="ECO:0000313" key="3">
    <source>
        <dbReference type="EMBL" id="GAA1808345.1"/>
    </source>
</evidence>
<comment type="caution">
    <text evidence="3">The sequence shown here is derived from an EMBL/GenBank/DDBJ whole genome shotgun (WGS) entry which is preliminary data.</text>
</comment>
<accession>A0ABN2M484</accession>
<evidence type="ECO:0000256" key="1">
    <source>
        <dbReference type="SAM" id="MobiDB-lite"/>
    </source>
</evidence>
<feature type="signal peptide" evidence="2">
    <location>
        <begin position="1"/>
        <end position="22"/>
    </location>
</feature>
<name>A0ABN2M484_9ACTN</name>
<evidence type="ECO:0000313" key="4">
    <source>
        <dbReference type="Proteomes" id="UP001500218"/>
    </source>
</evidence>
<reference evidence="3 4" key="1">
    <citation type="journal article" date="2019" name="Int. J. Syst. Evol. Microbiol.">
        <title>The Global Catalogue of Microorganisms (GCM) 10K type strain sequencing project: providing services to taxonomists for standard genome sequencing and annotation.</title>
        <authorList>
            <consortium name="The Broad Institute Genomics Platform"/>
            <consortium name="The Broad Institute Genome Sequencing Center for Infectious Disease"/>
            <person name="Wu L."/>
            <person name="Ma J."/>
        </authorList>
    </citation>
    <scope>NUCLEOTIDE SEQUENCE [LARGE SCALE GENOMIC DNA]</scope>
    <source>
        <strain evidence="3 4">JCM 13250</strain>
    </source>
</reference>
<dbReference type="PROSITE" id="PS51257">
    <property type="entry name" value="PROKAR_LIPOPROTEIN"/>
    <property type="match status" value="1"/>
</dbReference>
<dbReference type="Proteomes" id="UP001500218">
    <property type="component" value="Unassembled WGS sequence"/>
</dbReference>
<gene>
    <name evidence="3" type="ORF">GCM10009682_32660</name>
</gene>
<evidence type="ECO:0000256" key="2">
    <source>
        <dbReference type="SAM" id="SignalP"/>
    </source>
</evidence>